<sequence length="221" mass="24635">MPAHVTNICFHGIGEPGRRLEPGEDRYWISRDAYADILDAIVDRPEVRISFDDGNRSDVEFGLPGLLERDLSATFFVLAGRLGLSGSLDRLDIRLLRVAGMRIGTHGMDHVSWRGLDPAGVRRELVQARERITMAAGEAVDEAALPLGRYDRTTLRHLRRLGYRHVHTSDRAHAVAGAWLQPRFSVTADDDGDSVRSQILNGQGIARRVERQAAGLVKRLR</sequence>
<dbReference type="GO" id="GO:0005576">
    <property type="term" value="C:extracellular region"/>
    <property type="evidence" value="ECO:0007669"/>
    <property type="project" value="UniProtKB-SubCell"/>
</dbReference>
<dbReference type="SUPFAM" id="SSF88713">
    <property type="entry name" value="Glycoside hydrolase/deacetylase"/>
    <property type="match status" value="1"/>
</dbReference>
<dbReference type="EMBL" id="JACBZR010000001">
    <property type="protein sequence ID" value="NYI75705.1"/>
    <property type="molecule type" value="Genomic_DNA"/>
</dbReference>
<dbReference type="AlphaFoldDB" id="A0A7Z0DHZ7"/>
<organism evidence="4 5">
    <name type="scientific">Nocardioides panzhihuensis</name>
    <dbReference type="NCBI Taxonomy" id="860243"/>
    <lineage>
        <taxon>Bacteria</taxon>
        <taxon>Bacillati</taxon>
        <taxon>Actinomycetota</taxon>
        <taxon>Actinomycetes</taxon>
        <taxon>Propionibacteriales</taxon>
        <taxon>Nocardioidaceae</taxon>
        <taxon>Nocardioides</taxon>
    </lineage>
</organism>
<dbReference type="Proteomes" id="UP000564496">
    <property type="component" value="Unassembled WGS sequence"/>
</dbReference>
<dbReference type="PROSITE" id="PS51677">
    <property type="entry name" value="NODB"/>
    <property type="match status" value="1"/>
</dbReference>
<name>A0A7Z0DHZ7_9ACTN</name>
<dbReference type="RefSeq" id="WP_179656398.1">
    <property type="nucleotide sequence ID" value="NZ_JACBZR010000001.1"/>
</dbReference>
<comment type="subcellular location">
    <subcellularLocation>
        <location evidence="1">Secreted</location>
    </subcellularLocation>
</comment>
<proteinExistence type="predicted"/>
<keyword evidence="5" id="KW-1185">Reference proteome</keyword>
<dbReference type="Pfam" id="PF01522">
    <property type="entry name" value="Polysacc_deac_1"/>
    <property type="match status" value="1"/>
</dbReference>
<dbReference type="CDD" id="cd10918">
    <property type="entry name" value="CE4_NodB_like_5s_6s"/>
    <property type="match status" value="1"/>
</dbReference>
<evidence type="ECO:0000259" key="3">
    <source>
        <dbReference type="PROSITE" id="PS51677"/>
    </source>
</evidence>
<dbReference type="InterPro" id="IPR002509">
    <property type="entry name" value="NODB_dom"/>
</dbReference>
<dbReference type="PANTHER" id="PTHR34216">
    <property type="match status" value="1"/>
</dbReference>
<dbReference type="GO" id="GO:0016810">
    <property type="term" value="F:hydrolase activity, acting on carbon-nitrogen (but not peptide) bonds"/>
    <property type="evidence" value="ECO:0007669"/>
    <property type="project" value="InterPro"/>
</dbReference>
<dbReference type="GO" id="GO:0005975">
    <property type="term" value="P:carbohydrate metabolic process"/>
    <property type="evidence" value="ECO:0007669"/>
    <property type="project" value="InterPro"/>
</dbReference>
<gene>
    <name evidence="4" type="ORF">BJ988_000353</name>
</gene>
<feature type="domain" description="NodB homology" evidence="3">
    <location>
        <begin position="45"/>
        <end position="221"/>
    </location>
</feature>
<accession>A0A7Z0DHZ7</accession>
<evidence type="ECO:0000313" key="5">
    <source>
        <dbReference type="Proteomes" id="UP000564496"/>
    </source>
</evidence>
<dbReference type="InterPro" id="IPR051398">
    <property type="entry name" value="Polysacch_Deacetylase"/>
</dbReference>
<evidence type="ECO:0000256" key="1">
    <source>
        <dbReference type="ARBA" id="ARBA00004613"/>
    </source>
</evidence>
<evidence type="ECO:0000313" key="4">
    <source>
        <dbReference type="EMBL" id="NYI75705.1"/>
    </source>
</evidence>
<reference evidence="4 5" key="1">
    <citation type="submission" date="2020-07" db="EMBL/GenBank/DDBJ databases">
        <title>Sequencing the genomes of 1000 actinobacteria strains.</title>
        <authorList>
            <person name="Klenk H.-P."/>
        </authorList>
    </citation>
    <scope>NUCLEOTIDE SEQUENCE [LARGE SCALE GENOMIC DNA]</scope>
    <source>
        <strain evidence="4 5">DSM 26487</strain>
    </source>
</reference>
<evidence type="ECO:0000256" key="2">
    <source>
        <dbReference type="ARBA" id="ARBA00022729"/>
    </source>
</evidence>
<dbReference type="Gene3D" id="3.20.20.370">
    <property type="entry name" value="Glycoside hydrolase/deacetylase"/>
    <property type="match status" value="1"/>
</dbReference>
<dbReference type="PANTHER" id="PTHR34216:SF3">
    <property type="entry name" value="POLY-BETA-1,6-N-ACETYL-D-GLUCOSAMINE N-DEACETYLASE"/>
    <property type="match status" value="1"/>
</dbReference>
<dbReference type="InterPro" id="IPR011330">
    <property type="entry name" value="Glyco_hydro/deAcase_b/a-brl"/>
</dbReference>
<comment type="caution">
    <text evidence="4">The sequence shown here is derived from an EMBL/GenBank/DDBJ whole genome shotgun (WGS) entry which is preliminary data.</text>
</comment>
<keyword evidence="2" id="KW-0732">Signal</keyword>
<protein>
    <submittedName>
        <fullName evidence="4">Peptidoglycan/xylan/chitin deacetylase (PgdA/CDA1 family)</fullName>
    </submittedName>
</protein>